<protein>
    <recommendedName>
        <fullName evidence="4">Aryl hydrocarbon receptor</fullName>
    </recommendedName>
</protein>
<evidence type="ECO:0000256" key="1">
    <source>
        <dbReference type="SAM" id="MobiDB-lite"/>
    </source>
</evidence>
<reference evidence="2" key="1">
    <citation type="submission" date="2022-03" db="EMBL/GenBank/DDBJ databases">
        <authorList>
            <person name="Tunstrom K."/>
        </authorList>
    </citation>
    <scope>NUCLEOTIDE SEQUENCE</scope>
</reference>
<accession>A0AAU9TL67</accession>
<evidence type="ECO:0008006" key="4">
    <source>
        <dbReference type="Google" id="ProtNLM"/>
    </source>
</evidence>
<dbReference type="Proteomes" id="UP001153954">
    <property type="component" value="Unassembled WGS sequence"/>
</dbReference>
<feature type="compositionally biased region" description="Low complexity" evidence="1">
    <location>
        <begin position="85"/>
        <end position="102"/>
    </location>
</feature>
<evidence type="ECO:0000313" key="2">
    <source>
        <dbReference type="EMBL" id="CAH2087449.1"/>
    </source>
</evidence>
<dbReference type="AlphaFoldDB" id="A0AAU9TL67"/>
<name>A0AAU9TL67_EUPED</name>
<gene>
    <name evidence="2" type="ORF">EEDITHA_LOCUS3710</name>
</gene>
<sequence>MTLVNEDMSNILEYLSRNDQDYDEVNPKVEKMDNFQQDRLLSDSWQASDDFLENILSLEQGSLNFLEESLPDLNLTADNASQPEGLSSSCSDSGLSSDPAEL</sequence>
<organism evidence="2 3">
    <name type="scientific">Euphydryas editha</name>
    <name type="common">Edith's checkerspot</name>
    <dbReference type="NCBI Taxonomy" id="104508"/>
    <lineage>
        <taxon>Eukaryota</taxon>
        <taxon>Metazoa</taxon>
        <taxon>Ecdysozoa</taxon>
        <taxon>Arthropoda</taxon>
        <taxon>Hexapoda</taxon>
        <taxon>Insecta</taxon>
        <taxon>Pterygota</taxon>
        <taxon>Neoptera</taxon>
        <taxon>Endopterygota</taxon>
        <taxon>Lepidoptera</taxon>
        <taxon>Glossata</taxon>
        <taxon>Ditrysia</taxon>
        <taxon>Papilionoidea</taxon>
        <taxon>Nymphalidae</taxon>
        <taxon>Nymphalinae</taxon>
        <taxon>Euphydryas</taxon>
    </lineage>
</organism>
<proteinExistence type="predicted"/>
<comment type="caution">
    <text evidence="2">The sequence shown here is derived from an EMBL/GenBank/DDBJ whole genome shotgun (WGS) entry which is preliminary data.</text>
</comment>
<feature type="region of interest" description="Disordered" evidence="1">
    <location>
        <begin position="75"/>
        <end position="102"/>
    </location>
</feature>
<evidence type="ECO:0000313" key="3">
    <source>
        <dbReference type="Proteomes" id="UP001153954"/>
    </source>
</evidence>
<keyword evidence="3" id="KW-1185">Reference proteome</keyword>
<dbReference type="EMBL" id="CAKOGL010000006">
    <property type="protein sequence ID" value="CAH2087449.1"/>
    <property type="molecule type" value="Genomic_DNA"/>
</dbReference>